<sequence length="168" mass="18350">MLGPRQVAVLGTAVDRHGPAVAFGTDPDLQLNGTRVGQHERRRDGQLVDAVEACLVRRPQRELDECRAGHEHLAVQGVVPQPRVGAQRQPAREQQALSPGELDGGAEQRVFDRAEARRPDVGPGGHLGPEPVLLERIRRQVDLAAMLTELVPINIDAVNIDSTQCRQH</sequence>
<comment type="caution">
    <text evidence="2">The sequence shown here is derived from an EMBL/GenBank/DDBJ whole genome shotgun (WGS) entry which is preliminary data.</text>
</comment>
<feature type="region of interest" description="Disordered" evidence="1">
    <location>
        <begin position="80"/>
        <end position="105"/>
    </location>
</feature>
<dbReference type="Proteomes" id="UP000649573">
    <property type="component" value="Unassembled WGS sequence"/>
</dbReference>
<evidence type="ECO:0000313" key="2">
    <source>
        <dbReference type="EMBL" id="GGU31507.1"/>
    </source>
</evidence>
<evidence type="ECO:0000313" key="3">
    <source>
        <dbReference type="Proteomes" id="UP000649573"/>
    </source>
</evidence>
<organism evidence="2 3">
    <name type="scientific">Lentzea flava</name>
    <dbReference type="NCBI Taxonomy" id="103732"/>
    <lineage>
        <taxon>Bacteria</taxon>
        <taxon>Bacillati</taxon>
        <taxon>Actinomycetota</taxon>
        <taxon>Actinomycetes</taxon>
        <taxon>Pseudonocardiales</taxon>
        <taxon>Pseudonocardiaceae</taxon>
        <taxon>Lentzea</taxon>
    </lineage>
</organism>
<gene>
    <name evidence="2" type="ORF">GCM10010178_24790</name>
</gene>
<reference evidence="3" key="1">
    <citation type="journal article" date="2019" name="Int. J. Syst. Evol. Microbiol.">
        <title>The Global Catalogue of Microorganisms (GCM) 10K type strain sequencing project: providing services to taxonomists for standard genome sequencing and annotation.</title>
        <authorList>
            <consortium name="The Broad Institute Genomics Platform"/>
            <consortium name="The Broad Institute Genome Sequencing Center for Infectious Disease"/>
            <person name="Wu L."/>
            <person name="Ma J."/>
        </authorList>
    </citation>
    <scope>NUCLEOTIDE SEQUENCE [LARGE SCALE GENOMIC DNA]</scope>
    <source>
        <strain evidence="3">JCM 3296</strain>
    </source>
</reference>
<accession>A0ABQ2UG73</accession>
<keyword evidence="3" id="KW-1185">Reference proteome</keyword>
<name>A0ABQ2UG73_9PSEU</name>
<evidence type="ECO:0000256" key="1">
    <source>
        <dbReference type="SAM" id="MobiDB-lite"/>
    </source>
</evidence>
<dbReference type="EMBL" id="BMRE01000007">
    <property type="protein sequence ID" value="GGU31507.1"/>
    <property type="molecule type" value="Genomic_DNA"/>
</dbReference>
<protein>
    <submittedName>
        <fullName evidence="2">Uncharacterized protein</fullName>
    </submittedName>
</protein>
<proteinExistence type="predicted"/>